<dbReference type="InterPro" id="IPR051275">
    <property type="entry name" value="Cell_adhesion_signaling"/>
</dbReference>
<evidence type="ECO:0000256" key="4">
    <source>
        <dbReference type="ARBA" id="ARBA00023180"/>
    </source>
</evidence>
<keyword evidence="4" id="KW-0325">Glycoprotein</keyword>
<feature type="domain" description="Ig-like" evidence="8">
    <location>
        <begin position="165"/>
        <end position="264"/>
    </location>
</feature>
<evidence type="ECO:0000256" key="7">
    <source>
        <dbReference type="SAM" id="Phobius"/>
    </source>
</evidence>
<proteinExistence type="predicted"/>
<dbReference type="InterPro" id="IPR007110">
    <property type="entry name" value="Ig-like_dom"/>
</dbReference>
<gene>
    <name evidence="9" type="primary">106073877</name>
</gene>
<evidence type="ECO:0000256" key="3">
    <source>
        <dbReference type="ARBA" id="ARBA00023157"/>
    </source>
</evidence>
<name>A0A2C9L9P0_BIOGL</name>
<evidence type="ECO:0000313" key="10">
    <source>
        <dbReference type="Proteomes" id="UP000076420"/>
    </source>
</evidence>
<dbReference type="GO" id="GO:0005886">
    <property type="term" value="C:plasma membrane"/>
    <property type="evidence" value="ECO:0007669"/>
    <property type="project" value="TreeGrafter"/>
</dbReference>
<dbReference type="GO" id="GO:0098609">
    <property type="term" value="P:cell-cell adhesion"/>
    <property type="evidence" value="ECO:0007669"/>
    <property type="project" value="TreeGrafter"/>
</dbReference>
<keyword evidence="2 7" id="KW-0472">Membrane</keyword>
<reference evidence="9" key="1">
    <citation type="submission" date="2020-05" db="UniProtKB">
        <authorList>
            <consortium name="EnsemblMetazoa"/>
        </authorList>
    </citation>
    <scope>IDENTIFICATION</scope>
    <source>
        <strain evidence="9">BB02</strain>
    </source>
</reference>
<feature type="region of interest" description="Disordered" evidence="6">
    <location>
        <begin position="410"/>
        <end position="433"/>
    </location>
</feature>
<evidence type="ECO:0000256" key="2">
    <source>
        <dbReference type="ARBA" id="ARBA00023136"/>
    </source>
</evidence>
<protein>
    <recommendedName>
        <fullName evidence="8">Ig-like domain-containing protein</fullName>
    </recommendedName>
</protein>
<dbReference type="Proteomes" id="UP000076420">
    <property type="component" value="Unassembled WGS sequence"/>
</dbReference>
<evidence type="ECO:0000259" key="8">
    <source>
        <dbReference type="PROSITE" id="PS50835"/>
    </source>
</evidence>
<evidence type="ECO:0000256" key="6">
    <source>
        <dbReference type="SAM" id="MobiDB-lite"/>
    </source>
</evidence>
<keyword evidence="5" id="KW-0393">Immunoglobulin domain</keyword>
<dbReference type="PANTHER" id="PTHR11640">
    <property type="entry name" value="NEPHRIN"/>
    <property type="match status" value="1"/>
</dbReference>
<accession>A0A2C9L9P0</accession>
<keyword evidence="7" id="KW-0812">Transmembrane</keyword>
<dbReference type="VEuPathDB" id="VectorBase:BGLAX_027477"/>
<dbReference type="SUPFAM" id="SSF48726">
    <property type="entry name" value="Immunoglobulin"/>
    <property type="match status" value="1"/>
</dbReference>
<dbReference type="AlphaFoldDB" id="A0A2C9L9P0"/>
<dbReference type="EnsemblMetazoa" id="BGLB028699-RA">
    <property type="protein sequence ID" value="BGLB028699-PA"/>
    <property type="gene ID" value="BGLB028699"/>
</dbReference>
<keyword evidence="3" id="KW-1015">Disulfide bond</keyword>
<dbReference type="KEGG" id="bgt:106073877"/>
<evidence type="ECO:0000256" key="5">
    <source>
        <dbReference type="ARBA" id="ARBA00023319"/>
    </source>
</evidence>
<feature type="transmembrane region" description="Helical" evidence="7">
    <location>
        <begin position="380"/>
        <end position="401"/>
    </location>
</feature>
<dbReference type="Gene3D" id="2.60.40.10">
    <property type="entry name" value="Immunoglobulins"/>
    <property type="match status" value="1"/>
</dbReference>
<feature type="compositionally biased region" description="Basic and acidic residues" evidence="6">
    <location>
        <begin position="410"/>
        <end position="427"/>
    </location>
</feature>
<dbReference type="GO" id="GO:0005911">
    <property type="term" value="C:cell-cell junction"/>
    <property type="evidence" value="ECO:0007669"/>
    <property type="project" value="TreeGrafter"/>
</dbReference>
<organism evidence="9 10">
    <name type="scientific">Biomphalaria glabrata</name>
    <name type="common">Bloodfluke planorb</name>
    <name type="synonym">Freshwater snail</name>
    <dbReference type="NCBI Taxonomy" id="6526"/>
    <lineage>
        <taxon>Eukaryota</taxon>
        <taxon>Metazoa</taxon>
        <taxon>Spiralia</taxon>
        <taxon>Lophotrochozoa</taxon>
        <taxon>Mollusca</taxon>
        <taxon>Gastropoda</taxon>
        <taxon>Heterobranchia</taxon>
        <taxon>Euthyneura</taxon>
        <taxon>Panpulmonata</taxon>
        <taxon>Hygrophila</taxon>
        <taxon>Lymnaeoidea</taxon>
        <taxon>Planorbidae</taxon>
        <taxon>Biomphalaria</taxon>
    </lineage>
</organism>
<comment type="subcellular location">
    <subcellularLocation>
        <location evidence="1">Membrane</location>
        <topology evidence="1">Single-pass type I membrane protein</topology>
    </subcellularLocation>
</comment>
<dbReference type="PROSITE" id="PS50835">
    <property type="entry name" value="IG_LIKE"/>
    <property type="match status" value="1"/>
</dbReference>
<dbReference type="VEuPathDB" id="VectorBase:BGLB028699"/>
<dbReference type="InterPro" id="IPR036179">
    <property type="entry name" value="Ig-like_dom_sf"/>
</dbReference>
<dbReference type="PANTHER" id="PTHR11640:SF31">
    <property type="entry name" value="IRREGULAR CHIASM C-ROUGHEST PROTEIN-RELATED"/>
    <property type="match status" value="1"/>
</dbReference>
<evidence type="ECO:0000313" key="9">
    <source>
        <dbReference type="EnsemblMetazoa" id="BGLB028699-PA"/>
    </source>
</evidence>
<dbReference type="GO" id="GO:0050839">
    <property type="term" value="F:cell adhesion molecule binding"/>
    <property type="evidence" value="ECO:0007669"/>
    <property type="project" value="TreeGrafter"/>
</dbReference>
<sequence length="470" mass="53162">MSFSITCVKSENAFDLMTMTLTCNNKTVTKQANAITVYHDFRDQITCTCIAHYQDLCNISYETSSGYSLTCTSPVVYVNDGNSMIVHNSETNITITCRGLESENYYSNITLTCLGMTISDLGTSTTLYAVIRKRDHGSSCTCTIKSLYCDENRTSEFILDFSYDTGVIHYMVNNNSQEVEISEGEMLEFVCLVESYPKPDIVIKSDGSSLLNETWKPNVTSLKTEYNIWAIHFVIANSSCLNTNNYSCMESNPVTLTQSQTSVSILVKCSLHVYEFDSSSKYFEYHIDDEAAISVKLYGHPQPTDIQLLKGTDSREINQTKYSANFTELKKPLILVNLIIHKIQEEDFTNYLLRADNGVGKPLLWEFMVVKGDSILDIDIVLTVSLIIGFLVLISALVYIAPVRYKMKRNQKDRNRQVRPRRNDGDQKTFFNPRYSTSTVSENFLPKVSEIDEDRNSIGMCSLNTDLSSK</sequence>
<dbReference type="InterPro" id="IPR013783">
    <property type="entry name" value="Ig-like_fold"/>
</dbReference>
<keyword evidence="7" id="KW-1133">Transmembrane helix</keyword>
<evidence type="ECO:0000256" key="1">
    <source>
        <dbReference type="ARBA" id="ARBA00004479"/>
    </source>
</evidence>